<dbReference type="eggNOG" id="COG0619">
    <property type="taxonomic scope" value="Bacteria"/>
</dbReference>
<dbReference type="KEGG" id="lip:LI0862"/>
<dbReference type="Pfam" id="PF02361">
    <property type="entry name" value="CbiQ"/>
    <property type="match status" value="1"/>
</dbReference>
<name>Q1MQ11_LAWIP</name>
<dbReference type="RefSeq" id="WP_011526945.1">
    <property type="nucleotide sequence ID" value="NC_008011.1"/>
</dbReference>
<gene>
    <name evidence="7" type="ordered locus">LI0862</name>
</gene>
<evidence type="ECO:0000256" key="1">
    <source>
        <dbReference type="ARBA" id="ARBA00004141"/>
    </source>
</evidence>
<keyword evidence="5 6" id="KW-0472">Membrane</keyword>
<reference evidence="7 8" key="1">
    <citation type="submission" date="2005-11" db="EMBL/GenBank/DDBJ databases">
        <title>The complete genome sequence of Lawsonia intracellularis: the causative agent of proliferative enteropathy.</title>
        <authorList>
            <person name="Kaur K."/>
            <person name="Zhang Q."/>
            <person name="Beckler D."/>
            <person name="Munir S."/>
            <person name="Li L."/>
            <person name="Kinsley K."/>
            <person name="Herron L."/>
            <person name="Peterson A."/>
            <person name="May B."/>
            <person name="Singh S."/>
            <person name="Gebhart C."/>
            <person name="Kapur V."/>
        </authorList>
    </citation>
    <scope>NUCLEOTIDE SEQUENCE [LARGE SCALE GENOMIC DNA]</scope>
    <source>
        <strain evidence="7 8">PHE/MN1-00</strain>
    </source>
</reference>
<feature type="transmembrane region" description="Helical" evidence="6">
    <location>
        <begin position="62"/>
        <end position="80"/>
    </location>
</feature>
<feature type="transmembrane region" description="Helical" evidence="6">
    <location>
        <begin position="92"/>
        <end position="111"/>
    </location>
</feature>
<dbReference type="STRING" id="363253.LI0862"/>
<dbReference type="InterPro" id="IPR051611">
    <property type="entry name" value="ECF_transporter_component"/>
</dbReference>
<evidence type="ECO:0000256" key="2">
    <source>
        <dbReference type="ARBA" id="ARBA00022475"/>
    </source>
</evidence>
<keyword evidence="4 6" id="KW-1133">Transmembrane helix</keyword>
<feature type="transmembrane region" description="Helical" evidence="6">
    <location>
        <begin position="229"/>
        <end position="246"/>
    </location>
</feature>
<evidence type="ECO:0000256" key="5">
    <source>
        <dbReference type="ARBA" id="ARBA00023136"/>
    </source>
</evidence>
<dbReference type="PANTHER" id="PTHR34857:SF2">
    <property type="entry name" value="SLL0384 PROTEIN"/>
    <property type="match status" value="1"/>
</dbReference>
<keyword evidence="3 6" id="KW-0812">Transmembrane</keyword>
<proteinExistence type="predicted"/>
<comment type="subcellular location">
    <subcellularLocation>
        <location evidence="1">Membrane</location>
        <topology evidence="1">Multi-pass membrane protein</topology>
    </subcellularLocation>
</comment>
<evidence type="ECO:0000313" key="7">
    <source>
        <dbReference type="EMBL" id="CAJ54916.1"/>
    </source>
</evidence>
<organism evidence="7 8">
    <name type="scientific">Lawsonia intracellularis (strain PHE/MN1-00)</name>
    <dbReference type="NCBI Taxonomy" id="363253"/>
    <lineage>
        <taxon>Bacteria</taxon>
        <taxon>Pseudomonadati</taxon>
        <taxon>Thermodesulfobacteriota</taxon>
        <taxon>Desulfovibrionia</taxon>
        <taxon>Desulfovibrionales</taxon>
        <taxon>Desulfovibrionaceae</taxon>
        <taxon>Lawsonia</taxon>
    </lineage>
</organism>
<dbReference type="GO" id="GO:0005886">
    <property type="term" value="C:plasma membrane"/>
    <property type="evidence" value="ECO:0007669"/>
    <property type="project" value="UniProtKB-ARBA"/>
</dbReference>
<keyword evidence="8" id="KW-1185">Reference proteome</keyword>
<accession>Q1MQ11</accession>
<dbReference type="AlphaFoldDB" id="Q1MQ11"/>
<evidence type="ECO:0000256" key="6">
    <source>
        <dbReference type="SAM" id="Phobius"/>
    </source>
</evidence>
<feature type="transmembrane region" description="Helical" evidence="6">
    <location>
        <begin position="12"/>
        <end position="32"/>
    </location>
</feature>
<dbReference type="PANTHER" id="PTHR34857">
    <property type="entry name" value="SLL0384 PROTEIN"/>
    <property type="match status" value="1"/>
</dbReference>
<dbReference type="Proteomes" id="UP000002430">
    <property type="component" value="Chromosome"/>
</dbReference>
<protein>
    <submittedName>
        <fullName evidence="7">NA</fullName>
    </submittedName>
</protein>
<dbReference type="EMBL" id="AM180252">
    <property type="protein sequence ID" value="CAJ54916.1"/>
    <property type="molecule type" value="Genomic_DNA"/>
</dbReference>
<sequence length="248" mass="27958">MKFDLYGKPNHPLLDILTPRAGLFCAIILIIGTILNHSLISIGILFSMAVIIALWSKSIKKVLSILLPINIFIIIVWITFPLTIYDPTPITIFPHFSISLVGIKLAFILTLKTNATALFLISFVTNNPHEFGKTLQSLKISNKLIVLFILFYQHICLLHKDIISALQSLSLRAPKLKGIPKLKAYAYLVGTLLVHNIDRANNIRMVLLQKNSPIMYNSNSYPKTTYKDISVCILILLMTVTVTYYFNT</sequence>
<feature type="transmembrane region" description="Helical" evidence="6">
    <location>
        <begin position="38"/>
        <end position="55"/>
    </location>
</feature>
<keyword evidence="2" id="KW-1003">Cell membrane</keyword>
<dbReference type="OrthoDB" id="4533at2"/>
<dbReference type="InterPro" id="IPR003339">
    <property type="entry name" value="ABC/ECF_trnsptr_transmembrane"/>
</dbReference>
<evidence type="ECO:0000256" key="4">
    <source>
        <dbReference type="ARBA" id="ARBA00022989"/>
    </source>
</evidence>
<evidence type="ECO:0000313" key="8">
    <source>
        <dbReference type="Proteomes" id="UP000002430"/>
    </source>
</evidence>
<dbReference type="HOGENOM" id="CLU_1119064_0_0_7"/>
<dbReference type="CDD" id="cd16914">
    <property type="entry name" value="EcfT"/>
    <property type="match status" value="1"/>
</dbReference>
<evidence type="ECO:0000256" key="3">
    <source>
        <dbReference type="ARBA" id="ARBA00022692"/>
    </source>
</evidence>